<accession>A6NXT3</accession>
<evidence type="ECO:0000313" key="2">
    <source>
        <dbReference type="Proteomes" id="UP000003639"/>
    </source>
</evidence>
<reference evidence="1 2" key="1">
    <citation type="submission" date="2007-04" db="EMBL/GenBank/DDBJ databases">
        <authorList>
            <person name="Fulton L."/>
            <person name="Clifton S."/>
            <person name="Fulton B."/>
            <person name="Xu J."/>
            <person name="Minx P."/>
            <person name="Pepin K.H."/>
            <person name="Johnson M."/>
            <person name="Thiruvilangam P."/>
            <person name="Bhonagiri V."/>
            <person name="Nash W.E."/>
            <person name="Mardis E.R."/>
            <person name="Wilson R.K."/>
        </authorList>
    </citation>
    <scope>NUCLEOTIDE SEQUENCE [LARGE SCALE GENOMIC DNA]</scope>
    <source>
        <strain evidence="1 2">ATCC 29799</strain>
    </source>
</reference>
<gene>
    <name evidence="1" type="ORF">BACCAP_03029</name>
</gene>
<comment type="caution">
    <text evidence="1">The sequence shown here is derived from an EMBL/GenBank/DDBJ whole genome shotgun (WGS) entry which is preliminary data.</text>
</comment>
<proteinExistence type="predicted"/>
<dbReference type="EMBL" id="AAXG02000028">
    <property type="protein sequence ID" value="EDM99103.1"/>
    <property type="molecule type" value="Genomic_DNA"/>
</dbReference>
<dbReference type="AlphaFoldDB" id="A6NXT3"/>
<sequence>MVGVFGVFQIAVWWNITCMSVAGRTSGFQYSFNFLTCVPDKPLIHDIQKRGKLTGFLTVTVNTIIDCYKSNFLFSKQNVSEKTYLQMISADSGHIFADTGSDFSVFNTFNKSVP</sequence>
<keyword evidence="2" id="KW-1185">Reference proteome</keyword>
<name>A6NXT3_9FIRM</name>
<reference evidence="1 2" key="2">
    <citation type="submission" date="2007-06" db="EMBL/GenBank/DDBJ databases">
        <title>Draft genome sequence of Pseudoflavonifractor capillosus ATCC 29799.</title>
        <authorList>
            <person name="Sudarsanam P."/>
            <person name="Ley R."/>
            <person name="Guruge J."/>
            <person name="Turnbaugh P.J."/>
            <person name="Mahowald M."/>
            <person name="Liep D."/>
            <person name="Gordon J."/>
        </authorList>
    </citation>
    <scope>NUCLEOTIDE SEQUENCE [LARGE SCALE GENOMIC DNA]</scope>
    <source>
        <strain evidence="1 2">ATCC 29799</strain>
    </source>
</reference>
<protein>
    <submittedName>
        <fullName evidence="1">Uncharacterized protein</fullName>
    </submittedName>
</protein>
<dbReference type="Proteomes" id="UP000003639">
    <property type="component" value="Unassembled WGS sequence"/>
</dbReference>
<evidence type="ECO:0000313" key="1">
    <source>
        <dbReference type="EMBL" id="EDM99103.1"/>
    </source>
</evidence>
<organism evidence="1 2">
    <name type="scientific">Pseudoflavonifractor capillosus ATCC 29799</name>
    <dbReference type="NCBI Taxonomy" id="411467"/>
    <lineage>
        <taxon>Bacteria</taxon>
        <taxon>Bacillati</taxon>
        <taxon>Bacillota</taxon>
        <taxon>Clostridia</taxon>
        <taxon>Eubacteriales</taxon>
        <taxon>Oscillospiraceae</taxon>
        <taxon>Pseudoflavonifractor</taxon>
    </lineage>
</organism>